<dbReference type="PANTHER" id="PTHR44846:SF1">
    <property type="entry name" value="MANNOSYL-D-GLYCERATE TRANSPORT_METABOLISM SYSTEM REPRESSOR MNGR-RELATED"/>
    <property type="match status" value="1"/>
</dbReference>
<dbReference type="PATRIC" id="fig|1125712.3.peg.295"/>
<evidence type="ECO:0000256" key="1">
    <source>
        <dbReference type="ARBA" id="ARBA00023015"/>
    </source>
</evidence>
<evidence type="ECO:0000259" key="4">
    <source>
        <dbReference type="PROSITE" id="PS50949"/>
    </source>
</evidence>
<dbReference type="SUPFAM" id="SSF64288">
    <property type="entry name" value="Chorismate lyase-like"/>
    <property type="match status" value="1"/>
</dbReference>
<dbReference type="Gene3D" id="1.10.10.10">
    <property type="entry name" value="Winged helix-like DNA-binding domain superfamily/Winged helix DNA-binding domain"/>
    <property type="match status" value="1"/>
</dbReference>
<gene>
    <name evidence="5" type="ORF">HMPREF1316_1914</name>
</gene>
<dbReference type="SUPFAM" id="SSF46785">
    <property type="entry name" value="Winged helix' DNA-binding domain"/>
    <property type="match status" value="1"/>
</dbReference>
<dbReference type="InterPro" id="IPR036390">
    <property type="entry name" value="WH_DNA-bd_sf"/>
</dbReference>
<accession>U2VCV4</accession>
<evidence type="ECO:0000256" key="2">
    <source>
        <dbReference type="ARBA" id="ARBA00023125"/>
    </source>
</evidence>
<dbReference type="InterPro" id="IPR050679">
    <property type="entry name" value="Bact_HTH_transcr_reg"/>
</dbReference>
<dbReference type="GO" id="GO:0003700">
    <property type="term" value="F:DNA-binding transcription factor activity"/>
    <property type="evidence" value="ECO:0007669"/>
    <property type="project" value="InterPro"/>
</dbReference>
<keyword evidence="2" id="KW-0238">DNA-binding</keyword>
<reference evidence="5 6" key="1">
    <citation type="submission" date="2013-08" db="EMBL/GenBank/DDBJ databases">
        <authorList>
            <person name="Durkin A.S."/>
            <person name="Haft D.R."/>
            <person name="McCorrison J."/>
            <person name="Torralba M."/>
            <person name="Gillis M."/>
            <person name="Haft D.H."/>
            <person name="Methe B."/>
            <person name="Sutton G."/>
            <person name="Nelson K.E."/>
        </authorList>
    </citation>
    <scope>NUCLEOTIDE SEQUENCE [LARGE SCALE GENOMIC DNA]</scope>
    <source>
        <strain evidence="5 6">F0195</strain>
    </source>
</reference>
<dbReference type="PANTHER" id="PTHR44846">
    <property type="entry name" value="MANNOSYL-D-GLYCERATE TRANSPORT/METABOLISM SYSTEM REPRESSOR MNGR-RELATED"/>
    <property type="match status" value="1"/>
</dbReference>
<keyword evidence="3" id="KW-0804">Transcription</keyword>
<dbReference type="InterPro" id="IPR028978">
    <property type="entry name" value="Chorismate_lyase_/UTRA_dom_sf"/>
</dbReference>
<dbReference type="InterPro" id="IPR036388">
    <property type="entry name" value="WH-like_DNA-bd_sf"/>
</dbReference>
<keyword evidence="1" id="KW-0805">Transcription regulation</keyword>
<dbReference type="SMART" id="SM00866">
    <property type="entry name" value="UTRA"/>
    <property type="match status" value="1"/>
</dbReference>
<evidence type="ECO:0000313" key="5">
    <source>
        <dbReference type="EMBL" id="ERL10406.1"/>
    </source>
</evidence>
<dbReference type="STRING" id="1125712.HMPREF1316_1914"/>
<proteinExistence type="predicted"/>
<feature type="domain" description="HTH gntR-type" evidence="4">
    <location>
        <begin position="8"/>
        <end position="76"/>
    </location>
</feature>
<dbReference type="GO" id="GO:0045892">
    <property type="term" value="P:negative regulation of DNA-templated transcription"/>
    <property type="evidence" value="ECO:0007669"/>
    <property type="project" value="TreeGrafter"/>
</dbReference>
<dbReference type="EMBL" id="AWEZ01000010">
    <property type="protein sequence ID" value="ERL10406.1"/>
    <property type="molecule type" value="Genomic_DNA"/>
</dbReference>
<dbReference type="eggNOG" id="COG2188">
    <property type="taxonomic scope" value="Bacteria"/>
</dbReference>
<dbReference type="SMART" id="SM00345">
    <property type="entry name" value="HTH_GNTR"/>
    <property type="match status" value="1"/>
</dbReference>
<evidence type="ECO:0000256" key="3">
    <source>
        <dbReference type="ARBA" id="ARBA00023163"/>
    </source>
</evidence>
<dbReference type="Pfam" id="PF07702">
    <property type="entry name" value="UTRA"/>
    <property type="match status" value="1"/>
</dbReference>
<dbReference type="Gene3D" id="3.40.1410.10">
    <property type="entry name" value="Chorismate lyase-like"/>
    <property type="match status" value="1"/>
</dbReference>
<protein>
    <submittedName>
        <fullName evidence="5">UbiC transcription regulator-associated domain protein</fullName>
    </submittedName>
</protein>
<dbReference type="FunFam" id="1.10.10.10:FF:000079">
    <property type="entry name" value="GntR family transcriptional regulator"/>
    <property type="match status" value="1"/>
</dbReference>
<dbReference type="AlphaFoldDB" id="U2VCV4"/>
<dbReference type="InterPro" id="IPR011663">
    <property type="entry name" value="UTRA"/>
</dbReference>
<dbReference type="Proteomes" id="UP000016638">
    <property type="component" value="Unassembled WGS sequence"/>
</dbReference>
<organism evidence="5 6">
    <name type="scientific">Olsenella profusa F0195</name>
    <dbReference type="NCBI Taxonomy" id="1125712"/>
    <lineage>
        <taxon>Bacteria</taxon>
        <taxon>Bacillati</taxon>
        <taxon>Actinomycetota</taxon>
        <taxon>Coriobacteriia</taxon>
        <taxon>Coriobacteriales</taxon>
        <taxon>Atopobiaceae</taxon>
        <taxon>Olsenella</taxon>
    </lineage>
</organism>
<keyword evidence="6" id="KW-1185">Reference proteome</keyword>
<name>U2VCV4_9ACTN</name>
<dbReference type="InterPro" id="IPR000524">
    <property type="entry name" value="Tscrpt_reg_HTH_GntR"/>
</dbReference>
<dbReference type="CDD" id="cd07377">
    <property type="entry name" value="WHTH_GntR"/>
    <property type="match status" value="1"/>
</dbReference>
<dbReference type="PROSITE" id="PS50949">
    <property type="entry name" value="HTH_GNTR"/>
    <property type="match status" value="1"/>
</dbReference>
<dbReference type="GO" id="GO:0003677">
    <property type="term" value="F:DNA binding"/>
    <property type="evidence" value="ECO:0007669"/>
    <property type="project" value="UniProtKB-KW"/>
</dbReference>
<dbReference type="Pfam" id="PF00392">
    <property type="entry name" value="GntR"/>
    <property type="match status" value="1"/>
</dbReference>
<comment type="caution">
    <text evidence="5">The sequence shown here is derived from an EMBL/GenBank/DDBJ whole genome shotgun (WGS) entry which is preliminary data.</text>
</comment>
<sequence>MAGMVSTTPLYQRIYDDLKAAIKSGSYQQGDRIPSEAELSQKYSVSRITVRRAIEDLCSDGYLMKMQGRGTFVGTRHLSSRLAQTRDTRSFTELCAEIGAQPGSHVVDRQIVPARPDEVKFFGLGKGALLLFVRRVRMADGLPIGDERVLIPYDWAADLLTAPLENRSIFDAIEGLIGRRPHSTSVWTVNAGRASTEQAALLGISAGDPMLNSETYYVDKDGRPVCISRDYFVGGRYELDLA</sequence>
<evidence type="ECO:0000313" key="6">
    <source>
        <dbReference type="Proteomes" id="UP000016638"/>
    </source>
</evidence>
<dbReference type="PRINTS" id="PR00035">
    <property type="entry name" value="HTHGNTR"/>
</dbReference>